<name>A0A6L2NZ35_TANCI</name>
<comment type="caution">
    <text evidence="1">The sequence shown here is derived from an EMBL/GenBank/DDBJ whole genome shotgun (WGS) entry which is preliminary data.</text>
</comment>
<dbReference type="EMBL" id="BKCJ010010151">
    <property type="protein sequence ID" value="GEU90282.1"/>
    <property type="molecule type" value="Genomic_DNA"/>
</dbReference>
<sequence>MYTFTRFDLGVSNWLQVPMNVVVFSGCDDDASGTRSGTLTGQSGNLGNIECERTPVQDVGHAMHSCLSGHSITTNTSVNNVGSPGVYCCILHNACTFDQ</sequence>
<protein>
    <submittedName>
        <fullName evidence="1">Uncharacterized protein</fullName>
    </submittedName>
</protein>
<organism evidence="1">
    <name type="scientific">Tanacetum cinerariifolium</name>
    <name type="common">Dalmatian daisy</name>
    <name type="synonym">Chrysanthemum cinerariifolium</name>
    <dbReference type="NCBI Taxonomy" id="118510"/>
    <lineage>
        <taxon>Eukaryota</taxon>
        <taxon>Viridiplantae</taxon>
        <taxon>Streptophyta</taxon>
        <taxon>Embryophyta</taxon>
        <taxon>Tracheophyta</taxon>
        <taxon>Spermatophyta</taxon>
        <taxon>Magnoliopsida</taxon>
        <taxon>eudicotyledons</taxon>
        <taxon>Gunneridae</taxon>
        <taxon>Pentapetalae</taxon>
        <taxon>asterids</taxon>
        <taxon>campanulids</taxon>
        <taxon>Asterales</taxon>
        <taxon>Asteraceae</taxon>
        <taxon>Asteroideae</taxon>
        <taxon>Anthemideae</taxon>
        <taxon>Anthemidinae</taxon>
        <taxon>Tanacetum</taxon>
    </lineage>
</organism>
<gene>
    <name evidence="1" type="ORF">Tci_062260</name>
</gene>
<proteinExistence type="predicted"/>
<dbReference type="AlphaFoldDB" id="A0A6L2NZ35"/>
<evidence type="ECO:0000313" key="1">
    <source>
        <dbReference type="EMBL" id="GEU90282.1"/>
    </source>
</evidence>
<dbReference type="PROSITE" id="PS51257">
    <property type="entry name" value="PROKAR_LIPOPROTEIN"/>
    <property type="match status" value="1"/>
</dbReference>
<reference evidence="1" key="1">
    <citation type="journal article" date="2019" name="Sci. Rep.">
        <title>Draft genome of Tanacetum cinerariifolium, the natural source of mosquito coil.</title>
        <authorList>
            <person name="Yamashiro T."/>
            <person name="Shiraishi A."/>
            <person name="Satake H."/>
            <person name="Nakayama K."/>
        </authorList>
    </citation>
    <scope>NUCLEOTIDE SEQUENCE</scope>
</reference>
<accession>A0A6L2NZ35</accession>